<protein>
    <submittedName>
        <fullName evidence="4">Sorting nexin-7</fullName>
    </submittedName>
</protein>
<evidence type="ECO:0000313" key="5">
    <source>
        <dbReference type="Proteomes" id="UP001174909"/>
    </source>
</evidence>
<sequence length="444" mass="49297">MAGEGGSDLAALKQENSQLRSAIAELQSRLNQCESDKLQLQTSYEQALQALADSEARRETSDKEMKLAQNQMSSMWKQLESLHKTIDGGSQAPPTGTSLINERSLQLHCTLCREKIRGVDGSSASNNKSPPVSPDSSPQPVARQQRKGSWLFGRRQRMQDLEAHSKTCSSPQSSPSKTPRSRKLIAPSPGSGTSPSHRERGMGTDFLIISVTRSPPGATDLSPFKIITKTNLSQFPAMSFDVNRSQMDFQWLYDVLQDACPERIVPPLKPPISLDATISEFQRFLSRISTHKVLRSHHLFVVFLCGKSEELKSVKAKYRPSRSGDQVQYKPAVGRDTNSGPLVATKEYLTTLEQNLLGLANHLEQSVRRKTHSERTAHWFRAISESEPGDTYLKTASSDLARTCDTMETSHGDSEDTLLVHNLQSIADYVRACLVCQYLVEPLL</sequence>
<reference evidence="4" key="1">
    <citation type="submission" date="2023-03" db="EMBL/GenBank/DDBJ databases">
        <authorList>
            <person name="Steffen K."/>
            <person name="Cardenas P."/>
        </authorList>
    </citation>
    <scope>NUCLEOTIDE SEQUENCE</scope>
</reference>
<name>A0AA35QUS3_GEOBA</name>
<dbReference type="InterPro" id="IPR001683">
    <property type="entry name" value="PX_dom"/>
</dbReference>
<gene>
    <name evidence="4" type="ORF">GBAR_LOCUS1139</name>
</gene>
<dbReference type="Pfam" id="PF00787">
    <property type="entry name" value="PX"/>
    <property type="match status" value="1"/>
</dbReference>
<dbReference type="GO" id="GO:0005829">
    <property type="term" value="C:cytosol"/>
    <property type="evidence" value="ECO:0007669"/>
    <property type="project" value="GOC"/>
</dbReference>
<keyword evidence="5" id="KW-1185">Reference proteome</keyword>
<accession>A0AA35QUS3</accession>
<dbReference type="PANTHER" id="PTHR10555:SF170">
    <property type="entry name" value="FI18122P1"/>
    <property type="match status" value="1"/>
</dbReference>
<dbReference type="Gene3D" id="3.30.1520.10">
    <property type="entry name" value="Phox-like domain"/>
    <property type="match status" value="1"/>
</dbReference>
<dbReference type="PANTHER" id="PTHR10555">
    <property type="entry name" value="SORTING NEXIN"/>
    <property type="match status" value="1"/>
</dbReference>
<dbReference type="AlphaFoldDB" id="A0AA35QUS3"/>
<proteinExistence type="predicted"/>
<feature type="region of interest" description="Disordered" evidence="2">
    <location>
        <begin position="161"/>
        <end position="201"/>
    </location>
</feature>
<feature type="compositionally biased region" description="Low complexity" evidence="2">
    <location>
        <begin position="166"/>
        <end position="178"/>
    </location>
</feature>
<comment type="caution">
    <text evidence="4">The sequence shown here is derived from an EMBL/GenBank/DDBJ whole genome shotgun (WGS) entry which is preliminary data.</text>
</comment>
<feature type="coiled-coil region" evidence="1">
    <location>
        <begin position="9"/>
        <end position="71"/>
    </location>
</feature>
<dbReference type="EMBL" id="CASHTH010000166">
    <property type="protein sequence ID" value="CAI7992839.1"/>
    <property type="molecule type" value="Genomic_DNA"/>
</dbReference>
<feature type="domain" description="PX" evidence="3">
    <location>
        <begin position="239"/>
        <end position="304"/>
    </location>
</feature>
<dbReference type="Proteomes" id="UP001174909">
    <property type="component" value="Unassembled WGS sequence"/>
</dbReference>
<dbReference type="GO" id="GO:0035091">
    <property type="term" value="F:phosphatidylinositol binding"/>
    <property type="evidence" value="ECO:0007669"/>
    <property type="project" value="InterPro"/>
</dbReference>
<evidence type="ECO:0000259" key="3">
    <source>
        <dbReference type="Pfam" id="PF00787"/>
    </source>
</evidence>
<dbReference type="SUPFAM" id="SSF64268">
    <property type="entry name" value="PX domain"/>
    <property type="match status" value="1"/>
</dbReference>
<dbReference type="GO" id="GO:0010008">
    <property type="term" value="C:endosome membrane"/>
    <property type="evidence" value="ECO:0007669"/>
    <property type="project" value="TreeGrafter"/>
</dbReference>
<keyword evidence="1" id="KW-0175">Coiled coil</keyword>
<feature type="compositionally biased region" description="Low complexity" evidence="2">
    <location>
        <begin position="125"/>
        <end position="141"/>
    </location>
</feature>
<dbReference type="InterPro" id="IPR036871">
    <property type="entry name" value="PX_dom_sf"/>
</dbReference>
<feature type="region of interest" description="Disordered" evidence="2">
    <location>
        <begin position="119"/>
        <end position="148"/>
    </location>
</feature>
<dbReference type="GO" id="GO:0034498">
    <property type="term" value="P:early endosome to Golgi transport"/>
    <property type="evidence" value="ECO:0007669"/>
    <property type="project" value="TreeGrafter"/>
</dbReference>
<organism evidence="4 5">
    <name type="scientific">Geodia barretti</name>
    <name type="common">Barrett's horny sponge</name>
    <dbReference type="NCBI Taxonomy" id="519541"/>
    <lineage>
        <taxon>Eukaryota</taxon>
        <taxon>Metazoa</taxon>
        <taxon>Porifera</taxon>
        <taxon>Demospongiae</taxon>
        <taxon>Heteroscleromorpha</taxon>
        <taxon>Tetractinellida</taxon>
        <taxon>Astrophorina</taxon>
        <taxon>Geodiidae</taxon>
        <taxon>Geodia</taxon>
    </lineage>
</organism>
<evidence type="ECO:0000313" key="4">
    <source>
        <dbReference type="EMBL" id="CAI7992839.1"/>
    </source>
</evidence>
<evidence type="ECO:0000256" key="1">
    <source>
        <dbReference type="SAM" id="Coils"/>
    </source>
</evidence>
<evidence type="ECO:0000256" key="2">
    <source>
        <dbReference type="SAM" id="MobiDB-lite"/>
    </source>
</evidence>